<dbReference type="AlphaFoldDB" id="A0A1F7W7X2"/>
<protein>
    <submittedName>
        <fullName evidence="2">Uncharacterized protein</fullName>
    </submittedName>
</protein>
<dbReference type="InterPro" id="IPR011990">
    <property type="entry name" value="TPR-like_helical_dom_sf"/>
</dbReference>
<proteinExistence type="predicted"/>
<dbReference type="Proteomes" id="UP000176501">
    <property type="component" value="Unassembled WGS sequence"/>
</dbReference>
<dbReference type="SUPFAM" id="SSF48452">
    <property type="entry name" value="TPR-like"/>
    <property type="match status" value="1"/>
</dbReference>
<dbReference type="EMBL" id="MGFE01000012">
    <property type="protein sequence ID" value="OGL98903.1"/>
    <property type="molecule type" value="Genomic_DNA"/>
</dbReference>
<evidence type="ECO:0000313" key="3">
    <source>
        <dbReference type="Proteomes" id="UP000176501"/>
    </source>
</evidence>
<accession>A0A1F7W7X2</accession>
<comment type="caution">
    <text evidence="2">The sequence shown here is derived from an EMBL/GenBank/DDBJ whole genome shotgun (WGS) entry which is preliminary data.</text>
</comment>
<dbReference type="PROSITE" id="PS50005">
    <property type="entry name" value="TPR"/>
    <property type="match status" value="1"/>
</dbReference>
<evidence type="ECO:0000256" key="1">
    <source>
        <dbReference type="PROSITE-ProRule" id="PRU00339"/>
    </source>
</evidence>
<sequence>MEELSMRRGSSIPDVTLVSAVDLFLLRELHPDVYLRTMDPWSRLAARPCWRTAKPLLNVDADLVSRIVEERVGNSTSSHEMAAWMCLGKVRQARGDHAGALDVFNGMVRRDSRDYRAHYNVGLCLVALGRHDEARSALNRVLDIVPGDVRAEQAIVALPS</sequence>
<dbReference type="InterPro" id="IPR019734">
    <property type="entry name" value="TPR_rpt"/>
</dbReference>
<organism evidence="2 3">
    <name type="scientific">Candidatus Uhrbacteria bacterium RIFOXYB2_FULL_57_15</name>
    <dbReference type="NCBI Taxonomy" id="1802422"/>
    <lineage>
        <taxon>Bacteria</taxon>
        <taxon>Candidatus Uhriibacteriota</taxon>
    </lineage>
</organism>
<dbReference type="SMART" id="SM00028">
    <property type="entry name" value="TPR"/>
    <property type="match status" value="2"/>
</dbReference>
<keyword evidence="1" id="KW-0802">TPR repeat</keyword>
<dbReference type="Gene3D" id="1.25.40.10">
    <property type="entry name" value="Tetratricopeptide repeat domain"/>
    <property type="match status" value="1"/>
</dbReference>
<reference evidence="2 3" key="1">
    <citation type="journal article" date="2016" name="Nat. Commun.">
        <title>Thousands of microbial genomes shed light on interconnected biogeochemical processes in an aquifer system.</title>
        <authorList>
            <person name="Anantharaman K."/>
            <person name="Brown C.T."/>
            <person name="Hug L.A."/>
            <person name="Sharon I."/>
            <person name="Castelle C.J."/>
            <person name="Probst A.J."/>
            <person name="Thomas B.C."/>
            <person name="Singh A."/>
            <person name="Wilkins M.J."/>
            <person name="Karaoz U."/>
            <person name="Brodie E.L."/>
            <person name="Williams K.H."/>
            <person name="Hubbard S.S."/>
            <person name="Banfield J.F."/>
        </authorList>
    </citation>
    <scope>NUCLEOTIDE SEQUENCE [LARGE SCALE GENOMIC DNA]</scope>
</reference>
<gene>
    <name evidence="2" type="ORF">A2304_04090</name>
</gene>
<evidence type="ECO:0000313" key="2">
    <source>
        <dbReference type="EMBL" id="OGL98903.1"/>
    </source>
</evidence>
<dbReference type="Pfam" id="PF13432">
    <property type="entry name" value="TPR_16"/>
    <property type="match status" value="1"/>
</dbReference>
<feature type="repeat" description="TPR" evidence="1">
    <location>
        <begin position="115"/>
        <end position="148"/>
    </location>
</feature>
<name>A0A1F7W7X2_9BACT</name>